<dbReference type="InterPro" id="IPR008703">
    <property type="entry name" value="NqrA"/>
</dbReference>
<dbReference type="AlphaFoldDB" id="A0A238ZXJ2"/>
<gene>
    <name evidence="8" type="primary">nqrA</name>
    <name evidence="12" type="ORF">SAMN05216255_0736</name>
</gene>
<keyword evidence="13" id="KW-1185">Reference proteome</keyword>
<evidence type="ECO:0000259" key="9">
    <source>
        <dbReference type="Pfam" id="PF05896"/>
    </source>
</evidence>
<evidence type="ECO:0000259" key="10">
    <source>
        <dbReference type="Pfam" id="PF11973"/>
    </source>
</evidence>
<dbReference type="InterPro" id="IPR022615">
    <property type="entry name" value="NqrA_C_domain"/>
</dbReference>
<dbReference type="HAMAP" id="MF_00425">
    <property type="entry name" value="NqrA"/>
    <property type="match status" value="1"/>
</dbReference>
<dbReference type="Pfam" id="PF05896">
    <property type="entry name" value="NQRA_N"/>
    <property type="match status" value="1"/>
</dbReference>
<dbReference type="GO" id="GO:0006814">
    <property type="term" value="P:sodium ion transport"/>
    <property type="evidence" value="ECO:0007669"/>
    <property type="project" value="UniProtKB-UniRule"/>
</dbReference>
<dbReference type="EC" id="7.2.1.1" evidence="8"/>
<feature type="domain" description="NqrA second alpha/beta" evidence="11">
    <location>
        <begin position="113"/>
        <end position="255"/>
    </location>
</feature>
<protein>
    <recommendedName>
        <fullName evidence="8">Na(+)-translocating NADH-quinone reductase subunit A</fullName>
        <shortName evidence="8">Na(+)-NQR subunit A</shortName>
        <shortName evidence="8">Na(+)-translocating NQR subunit A</shortName>
        <ecNumber evidence="8">7.2.1.1</ecNumber>
    </recommendedName>
    <alternativeName>
        <fullName evidence="8">NQR complex subunit A</fullName>
    </alternativeName>
    <alternativeName>
        <fullName evidence="8">NQR-1 subunit A</fullName>
    </alternativeName>
</protein>
<dbReference type="PANTHER" id="PTHR37839">
    <property type="entry name" value="NA(+)-TRANSLOCATING NADH-QUINONE REDUCTASE SUBUNIT A"/>
    <property type="match status" value="1"/>
</dbReference>
<keyword evidence="7 8" id="KW-0739">Sodium transport</keyword>
<evidence type="ECO:0000256" key="8">
    <source>
        <dbReference type="HAMAP-Rule" id="MF_00425"/>
    </source>
</evidence>
<proteinExistence type="inferred from homology"/>
<dbReference type="GO" id="GO:0016655">
    <property type="term" value="F:oxidoreductase activity, acting on NAD(P)H, quinone or similar compound as acceptor"/>
    <property type="evidence" value="ECO:0007669"/>
    <property type="project" value="UniProtKB-UniRule"/>
</dbReference>
<reference evidence="13" key="1">
    <citation type="submission" date="2017-06" db="EMBL/GenBank/DDBJ databases">
        <authorList>
            <person name="Varghese N."/>
            <person name="Submissions S."/>
        </authorList>
    </citation>
    <scope>NUCLEOTIDE SEQUENCE [LARGE SCALE GENOMIC DNA]</scope>
    <source>
        <strain evidence="13">CIP 108523</strain>
    </source>
</reference>
<evidence type="ECO:0000256" key="2">
    <source>
        <dbReference type="ARBA" id="ARBA00022967"/>
    </source>
</evidence>
<dbReference type="InterPro" id="IPR056148">
    <property type="entry name" value="NQRA_2nd"/>
</dbReference>
<evidence type="ECO:0000256" key="1">
    <source>
        <dbReference type="ARBA" id="ARBA00022448"/>
    </source>
</evidence>
<comment type="catalytic activity">
    <reaction evidence="8">
        <text>a ubiquinone + n Na(+)(in) + NADH + H(+) = a ubiquinol + n Na(+)(out) + NAD(+)</text>
        <dbReference type="Rhea" id="RHEA:47748"/>
        <dbReference type="Rhea" id="RHEA-COMP:9565"/>
        <dbReference type="Rhea" id="RHEA-COMP:9566"/>
        <dbReference type="ChEBI" id="CHEBI:15378"/>
        <dbReference type="ChEBI" id="CHEBI:16389"/>
        <dbReference type="ChEBI" id="CHEBI:17976"/>
        <dbReference type="ChEBI" id="CHEBI:29101"/>
        <dbReference type="ChEBI" id="CHEBI:57540"/>
        <dbReference type="ChEBI" id="CHEBI:57945"/>
        <dbReference type="EC" id="7.2.1.1"/>
    </reaction>
</comment>
<comment type="subunit">
    <text evidence="8">Composed of six subunits; NqrA, NqrB, NqrC, NqrD, NqrE and NqrF.</text>
</comment>
<keyword evidence="6 8" id="KW-0830">Ubiquinone</keyword>
<dbReference type="PANTHER" id="PTHR37839:SF1">
    <property type="entry name" value="NA(+)-TRANSLOCATING NADH-QUINONE REDUCTASE SUBUNIT A"/>
    <property type="match status" value="1"/>
</dbReference>
<dbReference type="Proteomes" id="UP000242915">
    <property type="component" value="Unassembled WGS sequence"/>
</dbReference>
<keyword evidence="4 8" id="KW-0915">Sodium</keyword>
<keyword evidence="3 8" id="KW-0520">NAD</keyword>
<evidence type="ECO:0000313" key="12">
    <source>
        <dbReference type="EMBL" id="SNR87504.1"/>
    </source>
</evidence>
<evidence type="ECO:0000256" key="3">
    <source>
        <dbReference type="ARBA" id="ARBA00023027"/>
    </source>
</evidence>
<evidence type="ECO:0000256" key="7">
    <source>
        <dbReference type="ARBA" id="ARBA00023201"/>
    </source>
</evidence>
<feature type="domain" description="NqrA N-terminal barrel-sandwich hybrid" evidence="9">
    <location>
        <begin position="2"/>
        <end position="95"/>
    </location>
</feature>
<organism evidence="12 13">
    <name type="scientific">Pseudomonas segetis</name>
    <dbReference type="NCBI Taxonomy" id="298908"/>
    <lineage>
        <taxon>Bacteria</taxon>
        <taxon>Pseudomonadati</taxon>
        <taxon>Pseudomonadota</taxon>
        <taxon>Gammaproteobacteria</taxon>
        <taxon>Pseudomonadales</taxon>
        <taxon>Pseudomonadaceae</taxon>
        <taxon>Pseudomonas</taxon>
    </lineage>
</organism>
<dbReference type="RefSeq" id="WP_010485169.1">
    <property type="nucleotide sequence ID" value="NZ_FZOG01000001.1"/>
</dbReference>
<evidence type="ECO:0000313" key="13">
    <source>
        <dbReference type="Proteomes" id="UP000242915"/>
    </source>
</evidence>
<dbReference type="Pfam" id="PF24836">
    <property type="entry name" value="NQRA_2nd"/>
    <property type="match status" value="1"/>
</dbReference>
<evidence type="ECO:0000259" key="11">
    <source>
        <dbReference type="Pfam" id="PF24836"/>
    </source>
</evidence>
<keyword evidence="5 8" id="KW-0406">Ion transport</keyword>
<dbReference type="NCBIfam" id="NF003759">
    <property type="entry name" value="PRK05352.1-2"/>
    <property type="match status" value="1"/>
</dbReference>
<keyword evidence="1 8" id="KW-0813">Transport</keyword>
<evidence type="ECO:0000256" key="6">
    <source>
        <dbReference type="ARBA" id="ARBA00023075"/>
    </source>
</evidence>
<dbReference type="Pfam" id="PF11973">
    <property type="entry name" value="NQRA_SLBB"/>
    <property type="match status" value="1"/>
</dbReference>
<name>A0A238ZXJ2_9PSED</name>
<evidence type="ECO:0000256" key="5">
    <source>
        <dbReference type="ARBA" id="ARBA00023065"/>
    </source>
</evidence>
<dbReference type="EMBL" id="FZOG01000001">
    <property type="protein sequence ID" value="SNR87504.1"/>
    <property type="molecule type" value="Genomic_DNA"/>
</dbReference>
<accession>A0A238ZXJ2</accession>
<feature type="domain" description="Na(+)-translocating NADH-quinone reductase subunit A C-terminal" evidence="10">
    <location>
        <begin position="260"/>
        <end position="309"/>
    </location>
</feature>
<dbReference type="InterPro" id="IPR056147">
    <property type="entry name" value="NQRA_N"/>
</dbReference>
<keyword evidence="2 8" id="KW-1278">Translocase</keyword>
<dbReference type="NCBIfam" id="TIGR01936">
    <property type="entry name" value="nqrA"/>
    <property type="match status" value="1"/>
</dbReference>
<comment type="similarity">
    <text evidence="8">Belongs to the NqrA family.</text>
</comment>
<evidence type="ECO:0000256" key="4">
    <source>
        <dbReference type="ARBA" id="ARBA00023053"/>
    </source>
</evidence>
<comment type="function">
    <text evidence="8">NQR complex catalyzes the reduction of ubiquinone-1 to ubiquinol by two successive reactions, coupled with the transport of Na(+) ions from the cytoplasm to the periplasm. NqrA to NqrE are probably involved in the second step, the conversion of ubisemiquinone to ubiquinol.</text>
</comment>
<sequence length="445" mass="47910">MIKIKNGLDLPITGAPAQRIEAARPVRSVAVIGYDYHGMKPTMEVQVGDRVKLGQVLFADKKTPGVVYTAPAAGVISAIHRGERRVLQSVVIDIEGDEQVTFAQYPASELAGLSHEKVRENLQQSGLWTALRTRPFSKVPAIDAVPNSIFVTAIDTHPLAADPAVVIAEYATDFENGLQVLSTFGKVFLCKADGAKVPGEQLPGVQAEAFAGPHPAGLAGTHIHFLDPVTVTKSVWSIGYQDVIAIGKLFTTGQLWTDRVVSLAGPVVETPRLLRTRLGANLEEITAGELKPGENRVVSGSLLGGRTAQGAFAFLGRYHQQVSCLAEGNDREMLHYLRAGVNKHSVLNIFVSKLAAAKKFAFSTTTNGSPRAMVPVGNYEAVMPLDILPTQLLRYLIVGDTEMAQKLGCLELDEEDLALCTYVCAGKYEYGPILRDNLASIEKEG</sequence>